<evidence type="ECO:0000256" key="5">
    <source>
        <dbReference type="ARBA" id="ARBA00024722"/>
    </source>
</evidence>
<comment type="function">
    <text evidence="5">Involved in beta-(1--&gt;2)glucan export. Transmembrane domains (TMD) form a pore in the inner membrane and the ATP-binding domain (NBD) is responsible for energy generation.</text>
</comment>
<dbReference type="SUPFAM" id="SSF52540">
    <property type="entry name" value="P-loop containing nucleoside triphosphate hydrolases"/>
    <property type="match status" value="1"/>
</dbReference>
<dbReference type="EMBL" id="LBJM01000056">
    <property type="protein sequence ID" value="RXH38981.1"/>
    <property type="molecule type" value="Genomic_DNA"/>
</dbReference>
<keyword evidence="3" id="KW-0547">Nucleotide-binding</keyword>
<dbReference type="PANTHER" id="PTHR42788">
    <property type="entry name" value="TAURINE IMPORT ATP-BINDING PROTEIN-RELATED"/>
    <property type="match status" value="1"/>
</dbReference>
<gene>
    <name evidence="7" type="ORF">XH94_20795</name>
</gene>
<dbReference type="InterPro" id="IPR027417">
    <property type="entry name" value="P-loop_NTPase"/>
</dbReference>
<proteinExistence type="inferred from homology"/>
<keyword evidence="2" id="KW-0813">Transport</keyword>
<reference evidence="7 8" key="1">
    <citation type="submission" date="2015-04" db="EMBL/GenBank/DDBJ databases">
        <title>Comparative genomics of rhizobia nodulating Arachis hypogaea in China.</title>
        <authorList>
            <person name="Li Y."/>
        </authorList>
    </citation>
    <scope>NUCLEOTIDE SEQUENCE [LARGE SCALE GENOMIC DNA]</scope>
    <source>
        <strain evidence="7 8">CCBAU 51787</strain>
    </source>
</reference>
<dbReference type="SMART" id="SM00382">
    <property type="entry name" value="AAA"/>
    <property type="match status" value="1"/>
</dbReference>
<dbReference type="CDD" id="cd03293">
    <property type="entry name" value="ABC_NrtD_SsuB_transporters"/>
    <property type="match status" value="1"/>
</dbReference>
<feature type="domain" description="ABC transporter" evidence="6">
    <location>
        <begin position="19"/>
        <end position="248"/>
    </location>
</feature>
<dbReference type="InterPro" id="IPR003593">
    <property type="entry name" value="AAA+_ATPase"/>
</dbReference>
<keyword evidence="4" id="KW-0067">ATP-binding</keyword>
<dbReference type="InterPro" id="IPR017871">
    <property type="entry name" value="ABC_transporter-like_CS"/>
</dbReference>
<evidence type="ECO:0000256" key="1">
    <source>
        <dbReference type="ARBA" id="ARBA00005417"/>
    </source>
</evidence>
<evidence type="ECO:0000313" key="7">
    <source>
        <dbReference type="EMBL" id="RXH38981.1"/>
    </source>
</evidence>
<comment type="similarity">
    <text evidence="1">Belongs to the ABC transporter superfamily.</text>
</comment>
<dbReference type="PROSITE" id="PS00211">
    <property type="entry name" value="ABC_TRANSPORTER_1"/>
    <property type="match status" value="1"/>
</dbReference>
<comment type="caution">
    <text evidence="7">The sequence shown here is derived from an EMBL/GenBank/DDBJ whole genome shotgun (WGS) entry which is preliminary data.</text>
</comment>
<dbReference type="Pfam" id="PF00005">
    <property type="entry name" value="ABC_tran"/>
    <property type="match status" value="1"/>
</dbReference>
<dbReference type="AlphaFoldDB" id="A0A4Q0SLR6"/>
<dbReference type="Proteomes" id="UP000290565">
    <property type="component" value="Unassembled WGS sequence"/>
</dbReference>
<dbReference type="RefSeq" id="WP_128936971.1">
    <property type="nucleotide sequence ID" value="NZ_CP022221.1"/>
</dbReference>
<evidence type="ECO:0000313" key="8">
    <source>
        <dbReference type="Proteomes" id="UP000290565"/>
    </source>
</evidence>
<dbReference type="GO" id="GO:0005524">
    <property type="term" value="F:ATP binding"/>
    <property type="evidence" value="ECO:0007669"/>
    <property type="project" value="UniProtKB-KW"/>
</dbReference>
<accession>A0A4Q0SLR6</accession>
<dbReference type="PANTHER" id="PTHR42788:SF19">
    <property type="entry name" value="ALIPHATIC SULFONATES IMPORT ATP-BINDING PROTEIN SSUB 2"/>
    <property type="match status" value="1"/>
</dbReference>
<evidence type="ECO:0000256" key="2">
    <source>
        <dbReference type="ARBA" id="ARBA00022448"/>
    </source>
</evidence>
<dbReference type="InterPro" id="IPR050166">
    <property type="entry name" value="ABC_transporter_ATP-bind"/>
</dbReference>
<evidence type="ECO:0000259" key="6">
    <source>
        <dbReference type="PROSITE" id="PS50893"/>
    </source>
</evidence>
<dbReference type="Gene3D" id="3.40.50.300">
    <property type="entry name" value="P-loop containing nucleotide triphosphate hydrolases"/>
    <property type="match status" value="1"/>
</dbReference>
<dbReference type="InterPro" id="IPR003439">
    <property type="entry name" value="ABC_transporter-like_ATP-bd"/>
</dbReference>
<evidence type="ECO:0000256" key="3">
    <source>
        <dbReference type="ARBA" id="ARBA00022741"/>
    </source>
</evidence>
<name>A0A4Q0SLR6_9BRAD</name>
<sequence length="271" mass="29105">MVASQTSSTVEASLTALAVSLRGVTKTYDNGVMALGPLDLAVRKGEFISLLGPSGCGKSTALRLIAGLSTPSSGIVRVARHEGVPQPGHGIGFVFQEPTLMPWTSVRDNVRLPLRLGRVPKAEACARADAALASVGLGDFADAFPRELSGGMKMRVSLARALVTDPDILLMDEPFAALDEITRFRLNNDLLALWRSLGKTVIFVTHSVFESVYLSQRVVVMTARPGRIQADLRIETIEPRAEEFRTSAAYSDYCRRVSAALAPSYAGQSTL</sequence>
<dbReference type="GO" id="GO:0016887">
    <property type="term" value="F:ATP hydrolysis activity"/>
    <property type="evidence" value="ECO:0007669"/>
    <property type="project" value="InterPro"/>
</dbReference>
<evidence type="ECO:0000256" key="4">
    <source>
        <dbReference type="ARBA" id="ARBA00022840"/>
    </source>
</evidence>
<organism evidence="7 8">
    <name type="scientific">Bradyrhizobium zhanjiangense</name>
    <dbReference type="NCBI Taxonomy" id="1325107"/>
    <lineage>
        <taxon>Bacteria</taxon>
        <taxon>Pseudomonadati</taxon>
        <taxon>Pseudomonadota</taxon>
        <taxon>Alphaproteobacteria</taxon>
        <taxon>Hyphomicrobiales</taxon>
        <taxon>Nitrobacteraceae</taxon>
        <taxon>Bradyrhizobium</taxon>
    </lineage>
</organism>
<protein>
    <submittedName>
        <fullName evidence="7">Nitrate ABC transporter ATPase</fullName>
    </submittedName>
</protein>
<dbReference type="PROSITE" id="PS50893">
    <property type="entry name" value="ABC_TRANSPORTER_2"/>
    <property type="match status" value="1"/>
</dbReference>